<dbReference type="Pfam" id="PF05930">
    <property type="entry name" value="Phage_AlpA"/>
    <property type="match status" value="1"/>
</dbReference>
<sequence>MAEPRKKPHAQAAIAEAISRDTQEHRQERLIRRPEVEARTGLSRSTLYDWMKRGEFPQPVKLGARLVAWRESDVTEWLESRETRAA</sequence>
<keyword evidence="3" id="KW-1185">Reference proteome</keyword>
<feature type="compositionally biased region" description="Basic and acidic residues" evidence="1">
    <location>
        <begin position="18"/>
        <end position="28"/>
    </location>
</feature>
<dbReference type="PANTHER" id="PTHR36154:SF1">
    <property type="entry name" value="DNA-BINDING TRANSCRIPTIONAL ACTIVATOR ALPA"/>
    <property type="match status" value="1"/>
</dbReference>
<proteinExistence type="predicted"/>
<gene>
    <name evidence="2" type="ORF">E4Z66_03560</name>
</gene>
<dbReference type="SUPFAM" id="SSF46955">
    <property type="entry name" value="Putative DNA-binding domain"/>
    <property type="match status" value="1"/>
</dbReference>
<protein>
    <submittedName>
        <fullName evidence="2">AlpA family transcriptional regulator</fullName>
    </submittedName>
</protein>
<name>A0A4S4NK35_9RHOB</name>
<dbReference type="InterPro" id="IPR052931">
    <property type="entry name" value="Prophage_regulatory_activator"/>
</dbReference>
<evidence type="ECO:0000313" key="2">
    <source>
        <dbReference type="EMBL" id="THH38658.1"/>
    </source>
</evidence>
<feature type="region of interest" description="Disordered" evidence="1">
    <location>
        <begin position="1"/>
        <end position="28"/>
    </location>
</feature>
<accession>A0A4S4NK35</accession>
<dbReference type="AlphaFoldDB" id="A0A4S4NK35"/>
<comment type="caution">
    <text evidence="2">The sequence shown here is derived from an EMBL/GenBank/DDBJ whole genome shotgun (WGS) entry which is preliminary data.</text>
</comment>
<dbReference type="InterPro" id="IPR010260">
    <property type="entry name" value="AlpA"/>
</dbReference>
<dbReference type="PANTHER" id="PTHR36154">
    <property type="entry name" value="DNA-BINDING TRANSCRIPTIONAL ACTIVATOR ALPA"/>
    <property type="match status" value="1"/>
</dbReference>
<evidence type="ECO:0000313" key="3">
    <source>
        <dbReference type="Proteomes" id="UP000306602"/>
    </source>
</evidence>
<dbReference type="InterPro" id="IPR009061">
    <property type="entry name" value="DNA-bd_dom_put_sf"/>
</dbReference>
<dbReference type="EMBL" id="SRKY01000001">
    <property type="protein sequence ID" value="THH38658.1"/>
    <property type="molecule type" value="Genomic_DNA"/>
</dbReference>
<organism evidence="2 3">
    <name type="scientific">Aliishimia ponticola</name>
    <dbReference type="NCBI Taxonomy" id="2499833"/>
    <lineage>
        <taxon>Bacteria</taxon>
        <taxon>Pseudomonadati</taxon>
        <taxon>Pseudomonadota</taxon>
        <taxon>Alphaproteobacteria</taxon>
        <taxon>Rhodobacterales</taxon>
        <taxon>Paracoccaceae</taxon>
        <taxon>Aliishimia</taxon>
    </lineage>
</organism>
<reference evidence="2 3" key="1">
    <citation type="submission" date="2019-04" db="EMBL/GenBank/DDBJ databases">
        <title>Shimia ponticola sp. nov., isolated from seawater.</title>
        <authorList>
            <person name="Kim Y.-O."/>
            <person name="Yoon J.-H."/>
        </authorList>
    </citation>
    <scope>NUCLEOTIDE SEQUENCE [LARGE SCALE GENOMIC DNA]</scope>
    <source>
        <strain evidence="2 3">MYP11</strain>
    </source>
</reference>
<dbReference type="Gene3D" id="1.10.238.160">
    <property type="match status" value="1"/>
</dbReference>
<dbReference type="OrthoDB" id="9801242at2"/>
<evidence type="ECO:0000256" key="1">
    <source>
        <dbReference type="SAM" id="MobiDB-lite"/>
    </source>
</evidence>
<dbReference type="RefSeq" id="WP_136461549.1">
    <property type="nucleotide sequence ID" value="NZ_SRKY01000001.1"/>
</dbReference>
<dbReference type="Proteomes" id="UP000306602">
    <property type="component" value="Unassembled WGS sequence"/>
</dbReference>